<keyword evidence="9" id="KW-0829">Tyrosine-protein kinase</keyword>
<dbReference type="InterPro" id="IPR000719">
    <property type="entry name" value="Prot_kinase_dom"/>
</dbReference>
<feature type="compositionally biased region" description="Polar residues" evidence="13">
    <location>
        <begin position="718"/>
        <end position="729"/>
    </location>
</feature>
<evidence type="ECO:0000256" key="3">
    <source>
        <dbReference type="ARBA" id="ARBA00022443"/>
    </source>
</evidence>
<dbReference type="SUPFAM" id="SSF56112">
    <property type="entry name" value="Protein kinase-like (PK-like)"/>
    <property type="match status" value="1"/>
</dbReference>
<keyword evidence="18" id="KW-1185">Reference proteome</keyword>
<feature type="region of interest" description="Disordered" evidence="13">
    <location>
        <begin position="689"/>
        <end position="746"/>
    </location>
</feature>
<dbReference type="GO" id="GO:0005524">
    <property type="term" value="F:ATP binding"/>
    <property type="evidence" value="ECO:0007669"/>
    <property type="project" value="UniProtKB-UniRule"/>
</dbReference>
<evidence type="ECO:0000256" key="4">
    <source>
        <dbReference type="ARBA" id="ARBA00022490"/>
    </source>
</evidence>
<evidence type="ECO:0000256" key="10">
    <source>
        <dbReference type="ARBA" id="ARBA00047899"/>
    </source>
</evidence>
<dbReference type="GO" id="GO:0004715">
    <property type="term" value="F:non-membrane spanning protein tyrosine kinase activity"/>
    <property type="evidence" value="ECO:0007669"/>
    <property type="project" value="UniProtKB-EC"/>
</dbReference>
<dbReference type="PROSITE" id="PS50002">
    <property type="entry name" value="SH3"/>
    <property type="match status" value="1"/>
</dbReference>
<feature type="region of interest" description="Disordered" evidence="13">
    <location>
        <begin position="779"/>
        <end position="805"/>
    </location>
</feature>
<evidence type="ECO:0000256" key="9">
    <source>
        <dbReference type="ARBA" id="ARBA00023137"/>
    </source>
</evidence>
<feature type="compositionally biased region" description="Low complexity" evidence="13">
    <location>
        <begin position="635"/>
        <end position="649"/>
    </location>
</feature>
<dbReference type="Gene3D" id="4.10.680.10">
    <property type="entry name" value="Cdc42-like binding domain"/>
    <property type="match status" value="1"/>
</dbReference>
<evidence type="ECO:0000256" key="13">
    <source>
        <dbReference type="SAM" id="MobiDB-lite"/>
    </source>
</evidence>
<evidence type="ECO:0000256" key="7">
    <source>
        <dbReference type="ARBA" id="ARBA00022777"/>
    </source>
</evidence>
<dbReference type="InterPro" id="IPR015940">
    <property type="entry name" value="UBA"/>
</dbReference>
<dbReference type="PROSITE" id="PS00109">
    <property type="entry name" value="PROTEIN_KINASE_TYR"/>
    <property type="match status" value="1"/>
</dbReference>
<evidence type="ECO:0000313" key="18">
    <source>
        <dbReference type="Proteomes" id="UP000031036"/>
    </source>
</evidence>
<comment type="caution">
    <text evidence="17">The sequence shown here is derived from an EMBL/GenBank/DDBJ whole genome shotgun (WGS) entry which is preliminary data.</text>
</comment>
<dbReference type="PROSITE" id="PS50030">
    <property type="entry name" value="UBA"/>
    <property type="match status" value="1"/>
</dbReference>
<dbReference type="InterPro" id="IPR036028">
    <property type="entry name" value="SH3-like_dom_sf"/>
</dbReference>
<feature type="compositionally biased region" description="Polar residues" evidence="13">
    <location>
        <begin position="651"/>
        <end position="663"/>
    </location>
</feature>
<feature type="region of interest" description="Disordered" evidence="13">
    <location>
        <begin position="448"/>
        <end position="468"/>
    </location>
</feature>
<dbReference type="InterPro" id="IPR017441">
    <property type="entry name" value="Protein_kinase_ATP_BS"/>
</dbReference>
<dbReference type="InterPro" id="IPR011009">
    <property type="entry name" value="Kinase-like_dom_sf"/>
</dbReference>
<feature type="binding site" evidence="12">
    <location>
        <position position="167"/>
    </location>
    <ligand>
        <name>ATP</name>
        <dbReference type="ChEBI" id="CHEBI:30616"/>
    </ligand>
</feature>
<feature type="region of interest" description="Disordered" evidence="13">
    <location>
        <begin position="625"/>
        <end position="664"/>
    </location>
</feature>
<feature type="compositionally biased region" description="Polar residues" evidence="13">
    <location>
        <begin position="901"/>
        <end position="916"/>
    </location>
</feature>
<dbReference type="FunFam" id="1.10.510.10:FF:000521">
    <property type="entry name" value="Tyrosine-protein kinase pr2"/>
    <property type="match status" value="1"/>
</dbReference>
<keyword evidence="7 17" id="KW-0418">Kinase</keyword>
<feature type="compositionally biased region" description="Low complexity" evidence="13">
    <location>
        <begin position="520"/>
        <end position="531"/>
    </location>
</feature>
<dbReference type="Gene3D" id="3.30.200.20">
    <property type="entry name" value="Phosphorylase Kinase, domain 1"/>
    <property type="match status" value="1"/>
</dbReference>
<proteinExistence type="predicted"/>
<dbReference type="InterPro" id="IPR001245">
    <property type="entry name" value="Ser-Thr/Tyr_kinase_cat_dom"/>
</dbReference>
<feature type="region of interest" description="Disordered" evidence="13">
    <location>
        <begin position="511"/>
        <end position="531"/>
    </location>
</feature>
<evidence type="ECO:0000256" key="2">
    <source>
        <dbReference type="ARBA" id="ARBA00011903"/>
    </source>
</evidence>
<dbReference type="InterPro" id="IPR050198">
    <property type="entry name" value="Non-receptor_tyrosine_kinases"/>
</dbReference>
<evidence type="ECO:0000313" key="17">
    <source>
        <dbReference type="EMBL" id="KHN85953.1"/>
    </source>
</evidence>
<dbReference type="PROSITE" id="PS00107">
    <property type="entry name" value="PROTEIN_KINASE_ATP"/>
    <property type="match status" value="1"/>
</dbReference>
<dbReference type="EMBL" id="JPKZ01000691">
    <property type="protein sequence ID" value="KHN85953.1"/>
    <property type="molecule type" value="Genomic_DNA"/>
</dbReference>
<dbReference type="Gene3D" id="1.10.510.10">
    <property type="entry name" value="Transferase(Phosphotransferase) domain 1"/>
    <property type="match status" value="1"/>
</dbReference>
<dbReference type="SUPFAM" id="SSF50044">
    <property type="entry name" value="SH3-domain"/>
    <property type="match status" value="1"/>
</dbReference>
<keyword evidence="6 12" id="KW-0547">Nucleotide-binding</keyword>
<evidence type="ECO:0000256" key="6">
    <source>
        <dbReference type="ARBA" id="ARBA00022741"/>
    </source>
</evidence>
<keyword evidence="3 11" id="KW-0728">SH3 domain</keyword>
<dbReference type="EC" id="2.7.10.2" evidence="2"/>
<organism evidence="17 18">
    <name type="scientific">Toxocara canis</name>
    <name type="common">Canine roundworm</name>
    <dbReference type="NCBI Taxonomy" id="6265"/>
    <lineage>
        <taxon>Eukaryota</taxon>
        <taxon>Metazoa</taxon>
        <taxon>Ecdysozoa</taxon>
        <taxon>Nematoda</taxon>
        <taxon>Chromadorea</taxon>
        <taxon>Rhabditida</taxon>
        <taxon>Spirurina</taxon>
        <taxon>Ascaridomorpha</taxon>
        <taxon>Ascaridoidea</taxon>
        <taxon>Toxocaridae</taxon>
        <taxon>Toxocara</taxon>
    </lineage>
</organism>
<dbReference type="Proteomes" id="UP000031036">
    <property type="component" value="Unassembled WGS sequence"/>
</dbReference>
<evidence type="ECO:0000256" key="5">
    <source>
        <dbReference type="ARBA" id="ARBA00022679"/>
    </source>
</evidence>
<keyword evidence="4" id="KW-0963">Cytoplasm</keyword>
<protein>
    <recommendedName>
        <fullName evidence="2">non-specific protein-tyrosine kinase</fullName>
        <ecNumber evidence="2">2.7.10.2</ecNumber>
    </recommendedName>
</protein>
<evidence type="ECO:0000256" key="11">
    <source>
        <dbReference type="PROSITE-ProRule" id="PRU00192"/>
    </source>
</evidence>
<feature type="compositionally biased region" description="Polar residues" evidence="13">
    <location>
        <begin position="945"/>
        <end position="955"/>
    </location>
</feature>
<evidence type="ECO:0000256" key="1">
    <source>
        <dbReference type="ARBA" id="ARBA00004496"/>
    </source>
</evidence>
<feature type="region of interest" description="Disordered" evidence="13">
    <location>
        <begin position="935"/>
        <end position="955"/>
    </location>
</feature>
<sequence length="1568" mass="166909">MTRVMKLGIDHVYQTMESGIYIEEALLEVLKETDLLNFERKLCVELQLMRLEHFDHVTDDELKSYTGLSQPAIRRLRLAIAEKKKKAKRLKGLFSTIGRKEGKDVSKVVLAPSTVSLTSPTNDKGTTCLIAKDQIKLMERLGEGSFAVVKRAIWTRAEGKKTDVAVKILRDATPEVIEDLQLEVNNMQKLQHPNLIRLYGIVFSNPAMMVVEFCDGGSLVDRLRCAQKPVVLVSVLVEYAQQVAKGMAYLESKHCVHRDLAARNVLLTDSERTVKICDFGLMRALEDNERLYVMSAQKKVPFAWCPPESLRLRQFSHASDVWAFGITLWEMFSYGEEPWAGCRGAEVLTKTEAGERLTRPQKCSNEIYDIMASCWLLKAEERPKFSLLKSLLADIKFMIAEARETCIPSNDMDLEVKPNDRIIVIEGSGSVWFGQNVRTRSFGRFPRSSVHAKSERNPTTPTTGAVTTANPTGVVRISKPVPGTASHFACLGSVWFGQNVRTRSFGRFPRSSVHAKSERNPTTPTTGAVTTANPTGVVRISKPVPGSFIHAGHGDINPGQSWGQPDRIDDIYLKNPILRNEIDLCNGHAPRPLGPQIISSVIDMHPTTSSSAAATNELRCCDEKQLPTKKPKPSLPSSGPSASSMSGFSRATPSTSGNVTARSSVDPFAPFGDYEYDTFDENTFNAAWQQPIPNRNGSSQQATSNVPTFYDQPPPSIAYQSTPSTSTACMASGTLGGSGGDQRAPLAVRPAPNITASSGALAGKTSIVTSHVEHPSTSRAAITPPAIPPPPNVHPRFGSQGDGTPTKSKIVQYSSLPRPMRSTPDLTIINGGTSGRPPAGSTPPPVRASNFLKQHSTSASTLTTPLGNITEPPASLFVSTAAVAEGAKNGSLDPSSKRHNTSAPTLTKAAPNSGNNFRASSYLAATAREVHAAKSRSAVIETDDQGTVPSPSVVQNASNGEAAVYRETVFGVKPKNMSAETLTPPITDSAQPGTKVIPASPISSVSKVEQIGSQNGALDRTPIGHSFGPDPFEVSSSVKRIANRNRYSQVFADKTRPTATTSSGVSQSATFAAPVGAALLRPPSAQTPRSDADVNASTSMFLPPPSSLLVGHTEASSAGTANVETVFGVKPKNMSAETLTPPITDSAQPGTKVIPASPISSVSKVEQIGSQNGALDRTPIGHSFGPDPFEVSSSVKRIANRNRYSQVFADKTRPTATTSSGVSQSATFAAPVGAALLRPPSAQTPRSDADVNASTSMFLPPPSSLLVGHTEASSAGTANVTSSAALENNSSIYARPGLVPNPVSPAPQQNSTQYASTSVTYNQGFVSGYMGSSKSAGTVQSCGLPNFIGQQPVPIHTFHPAQPRDLTHRDSTPILEGYSRTGFATAIPSTSAASQRGQPLASIATKSVDVVRMNRPTFLYDANLSNSARSGLPADLRTMGAIGAVGILQPKRLSSSTQSTSLANDEILGLFDPLSSTASASSTTNASAGAKPTLSNPVDMVLKNALFAGREKCAAMLRRCNNDVARAVRELKTDELLAMGIAKDRAQAVSALEDCRWDLNAAAAALLT</sequence>
<dbReference type="PRINTS" id="PR00109">
    <property type="entry name" value="TYRKINASE"/>
</dbReference>
<dbReference type="InterPro" id="IPR055175">
    <property type="entry name" value="ACK/TNK-like_SAM"/>
</dbReference>
<dbReference type="PROSITE" id="PS50011">
    <property type="entry name" value="PROTEIN_KINASE_DOM"/>
    <property type="match status" value="1"/>
</dbReference>
<dbReference type="InterPro" id="IPR037085">
    <property type="entry name" value="Cdc42-bd-like_dom_sf"/>
</dbReference>
<feature type="compositionally biased region" description="Polar residues" evidence="13">
    <location>
        <begin position="689"/>
        <end position="707"/>
    </location>
</feature>
<comment type="subcellular location">
    <subcellularLocation>
        <location evidence="1">Cytoplasm</location>
    </subcellularLocation>
</comment>
<dbReference type="Pfam" id="PF22931">
    <property type="entry name" value="SAM_TNK"/>
    <property type="match status" value="1"/>
</dbReference>
<gene>
    <name evidence="17" type="primary">sid-3</name>
    <name evidence="17" type="ORF">Tcan_11859</name>
</gene>
<dbReference type="STRING" id="6265.A0A0B2VW99"/>
<evidence type="ECO:0000259" key="14">
    <source>
        <dbReference type="PROSITE" id="PS50002"/>
    </source>
</evidence>
<evidence type="ECO:0000259" key="15">
    <source>
        <dbReference type="PROSITE" id="PS50011"/>
    </source>
</evidence>
<dbReference type="InterPro" id="IPR008266">
    <property type="entry name" value="Tyr_kinase_AS"/>
</dbReference>
<dbReference type="OrthoDB" id="635774at2759"/>
<dbReference type="Pfam" id="PF09027">
    <property type="entry name" value="GTPase_binding"/>
    <property type="match status" value="1"/>
</dbReference>
<dbReference type="FunFam" id="4.10.680.10:FF:000001">
    <property type="entry name" value="activated CDC42 kinase 1 isoform X1"/>
    <property type="match status" value="1"/>
</dbReference>
<dbReference type="InterPro" id="IPR015116">
    <property type="entry name" value="Cdc42-bd-like"/>
</dbReference>
<evidence type="ECO:0000256" key="8">
    <source>
        <dbReference type="ARBA" id="ARBA00022840"/>
    </source>
</evidence>
<dbReference type="GO" id="GO:0005737">
    <property type="term" value="C:cytoplasm"/>
    <property type="evidence" value="ECO:0007669"/>
    <property type="project" value="UniProtKB-SubCell"/>
</dbReference>
<feature type="domain" description="Protein kinase" evidence="15">
    <location>
        <begin position="135"/>
        <end position="398"/>
    </location>
</feature>
<dbReference type="SMART" id="SM00165">
    <property type="entry name" value="UBA"/>
    <property type="match status" value="1"/>
</dbReference>
<dbReference type="SMART" id="SM00219">
    <property type="entry name" value="TyrKc"/>
    <property type="match status" value="1"/>
</dbReference>
<accession>A0A0B2VW99</accession>
<dbReference type="PANTHER" id="PTHR24418">
    <property type="entry name" value="TYROSINE-PROTEIN KINASE"/>
    <property type="match status" value="1"/>
</dbReference>
<comment type="catalytic activity">
    <reaction evidence="10">
        <text>L-threonyl-[protein] + ATP = O-phospho-L-threonyl-[protein] + ADP + H(+)</text>
        <dbReference type="Rhea" id="RHEA:46608"/>
        <dbReference type="Rhea" id="RHEA-COMP:11060"/>
        <dbReference type="Rhea" id="RHEA-COMP:11605"/>
        <dbReference type="ChEBI" id="CHEBI:15378"/>
        <dbReference type="ChEBI" id="CHEBI:30013"/>
        <dbReference type="ChEBI" id="CHEBI:30616"/>
        <dbReference type="ChEBI" id="CHEBI:61977"/>
        <dbReference type="ChEBI" id="CHEBI:456216"/>
        <dbReference type="EC" id="2.7.11.1"/>
    </reaction>
</comment>
<keyword evidence="8 12" id="KW-0067">ATP-binding</keyword>
<dbReference type="InterPro" id="IPR020635">
    <property type="entry name" value="Tyr_kinase_cat_dom"/>
</dbReference>
<dbReference type="GO" id="GO:0004674">
    <property type="term" value="F:protein serine/threonine kinase activity"/>
    <property type="evidence" value="ECO:0007669"/>
    <property type="project" value="UniProtKB-EC"/>
</dbReference>
<evidence type="ECO:0000259" key="16">
    <source>
        <dbReference type="PROSITE" id="PS50030"/>
    </source>
</evidence>
<keyword evidence="5" id="KW-0808">Transferase</keyword>
<feature type="domain" description="UBA" evidence="16">
    <location>
        <begin position="1527"/>
        <end position="1568"/>
    </location>
</feature>
<reference evidence="17 18" key="1">
    <citation type="submission" date="2014-11" db="EMBL/GenBank/DDBJ databases">
        <title>Genetic blueprint of the zoonotic pathogen Toxocara canis.</title>
        <authorList>
            <person name="Zhu X.-Q."/>
            <person name="Korhonen P.K."/>
            <person name="Cai H."/>
            <person name="Young N.D."/>
            <person name="Nejsum P."/>
            <person name="von Samson-Himmelstjerna G."/>
            <person name="Boag P.R."/>
            <person name="Tan P."/>
            <person name="Li Q."/>
            <person name="Min J."/>
            <person name="Yang Y."/>
            <person name="Wang X."/>
            <person name="Fang X."/>
            <person name="Hall R.S."/>
            <person name="Hofmann A."/>
            <person name="Sternberg P.W."/>
            <person name="Jex A.R."/>
            <person name="Gasser R.B."/>
        </authorList>
    </citation>
    <scope>NUCLEOTIDE SEQUENCE [LARGE SCALE GENOMIC DNA]</scope>
    <source>
        <strain evidence="17">PN_DK_2014</strain>
    </source>
</reference>
<evidence type="ECO:0000256" key="12">
    <source>
        <dbReference type="PROSITE-ProRule" id="PRU10141"/>
    </source>
</evidence>
<feature type="domain" description="SH3" evidence="14">
    <location>
        <begin position="395"/>
        <end position="455"/>
    </location>
</feature>
<dbReference type="InterPro" id="IPR001452">
    <property type="entry name" value="SH3_domain"/>
</dbReference>
<dbReference type="Pfam" id="PF07714">
    <property type="entry name" value="PK_Tyr_Ser-Thr"/>
    <property type="match status" value="1"/>
</dbReference>
<name>A0A0B2VW99_TOXCA</name>
<feature type="compositionally biased region" description="Low complexity" evidence="13">
    <location>
        <begin position="457"/>
        <end position="468"/>
    </location>
</feature>
<feature type="region of interest" description="Disordered" evidence="13">
    <location>
        <begin position="887"/>
        <end position="916"/>
    </location>
</feature>